<feature type="transmembrane region" description="Helical" evidence="7">
    <location>
        <begin position="260"/>
        <end position="278"/>
    </location>
</feature>
<dbReference type="PROSITE" id="PS00237">
    <property type="entry name" value="G_PROTEIN_RECEP_F1_1"/>
    <property type="match status" value="1"/>
</dbReference>
<dbReference type="CTD" id="2863"/>
<feature type="transmembrane region" description="Helical" evidence="7">
    <location>
        <begin position="151"/>
        <end position="170"/>
    </location>
</feature>
<feature type="domain" description="G-protein coupled receptors family 1 profile" evidence="8">
    <location>
        <begin position="46"/>
        <end position="323"/>
    </location>
</feature>
<dbReference type="InterPro" id="IPR000276">
    <property type="entry name" value="GPCR_Rhodpsn"/>
</dbReference>
<feature type="region of interest" description="Disordered" evidence="6">
    <location>
        <begin position="369"/>
        <end position="413"/>
    </location>
</feature>
<feature type="compositionally biased region" description="Polar residues" evidence="6">
    <location>
        <begin position="376"/>
        <end position="413"/>
    </location>
</feature>
<dbReference type="Gene3D" id="1.20.1070.10">
    <property type="entry name" value="Rhodopsin 7-helix transmembrane proteins"/>
    <property type="match status" value="1"/>
</dbReference>
<keyword evidence="4 7" id="KW-0472">Membrane</keyword>
<comment type="similarity">
    <text evidence="5">Belongs to the G-protein coupled receptor 1 family.</text>
</comment>
<dbReference type="GO" id="GO:0004930">
    <property type="term" value="F:G protein-coupled receptor activity"/>
    <property type="evidence" value="ECO:0007669"/>
    <property type="project" value="UniProtKB-KW"/>
</dbReference>
<comment type="subcellular location">
    <subcellularLocation>
        <location evidence="1">Membrane</location>
    </subcellularLocation>
</comment>
<dbReference type="SUPFAM" id="SSF81321">
    <property type="entry name" value="Family A G protein-coupled receptor-like"/>
    <property type="match status" value="1"/>
</dbReference>
<dbReference type="GeneID" id="108266521"/>
<protein>
    <submittedName>
        <fullName evidence="10">G-protein coupled receptor 39</fullName>
    </submittedName>
</protein>
<keyword evidence="3 7" id="KW-1133">Transmembrane helix</keyword>
<gene>
    <name evidence="10" type="primary">gpr39</name>
</gene>
<dbReference type="OMA" id="HNMTICT"/>
<keyword evidence="9" id="KW-1185">Reference proteome</keyword>
<sequence length="413" mass="46409">MDPSREQENMAEQERERDWRKLESHFELKVFLTVLYSLILILGIVGNSITIHITQVLQRNGYLHKNVTDHMVSLACSDLLVLLIGMPVELYSAIWFPFSSASGNVACKIYNFLFEACSYATILNVTTLSFERYMAICHPFRYKALAHARTAHLILAAWLSSILVAVPLLISTGTQGHVVKPGGAPAQNLTFCTNLHEYWGIYRTSIFTAFILYLLVLGSVAFMCRSMIVVLRAPMITMDASGTSVSKHESAKVKASRKQTIIFLVLIVCALFVCWMPNQVRRLMTAIKGKGEWSGSYLESYIKLHPVADTFFYLSSVLNPLLYNLSSRQFRTAFLQTLCCRLSIQHVNKRTVENNKASHASRHSLRPLLCKKSQHRNMQPSSRDAETLTPSAESSPAVQILNTPPPISSETET</sequence>
<dbReference type="AlphaFoldDB" id="A0A2D0R5V5"/>
<evidence type="ECO:0000256" key="2">
    <source>
        <dbReference type="ARBA" id="ARBA00022692"/>
    </source>
</evidence>
<dbReference type="InterPro" id="IPR052676">
    <property type="entry name" value="Zinc-sensing_GPCR"/>
</dbReference>
<dbReference type="PROSITE" id="PS50262">
    <property type="entry name" value="G_PROTEIN_RECEP_F1_2"/>
    <property type="match status" value="1"/>
</dbReference>
<dbReference type="Proteomes" id="UP000221080">
    <property type="component" value="Chromosome 6"/>
</dbReference>
<evidence type="ECO:0000256" key="1">
    <source>
        <dbReference type="ARBA" id="ARBA00004370"/>
    </source>
</evidence>
<feature type="transmembrane region" description="Helical" evidence="7">
    <location>
        <begin position="30"/>
        <end position="51"/>
    </location>
</feature>
<organism evidence="9 10">
    <name type="scientific">Ictalurus punctatus</name>
    <name type="common">Channel catfish</name>
    <name type="synonym">Silurus punctatus</name>
    <dbReference type="NCBI Taxonomy" id="7998"/>
    <lineage>
        <taxon>Eukaryota</taxon>
        <taxon>Metazoa</taxon>
        <taxon>Chordata</taxon>
        <taxon>Craniata</taxon>
        <taxon>Vertebrata</taxon>
        <taxon>Euteleostomi</taxon>
        <taxon>Actinopterygii</taxon>
        <taxon>Neopterygii</taxon>
        <taxon>Teleostei</taxon>
        <taxon>Ostariophysi</taxon>
        <taxon>Siluriformes</taxon>
        <taxon>Ictaluridae</taxon>
        <taxon>Ictalurus</taxon>
    </lineage>
</organism>
<feature type="transmembrane region" description="Helical" evidence="7">
    <location>
        <begin position="109"/>
        <end position="130"/>
    </location>
</feature>
<evidence type="ECO:0000259" key="8">
    <source>
        <dbReference type="PROSITE" id="PS50262"/>
    </source>
</evidence>
<evidence type="ECO:0000313" key="10">
    <source>
        <dbReference type="RefSeq" id="XP_017325436.1"/>
    </source>
</evidence>
<dbReference type="GO" id="GO:0016020">
    <property type="term" value="C:membrane"/>
    <property type="evidence" value="ECO:0007669"/>
    <property type="project" value="UniProtKB-SubCell"/>
</dbReference>
<accession>A0A2D0R5V5</accession>
<evidence type="ECO:0000256" key="4">
    <source>
        <dbReference type="ARBA" id="ARBA00023136"/>
    </source>
</evidence>
<dbReference type="KEGG" id="ipu:108266521"/>
<reference evidence="10" key="2">
    <citation type="submission" date="2025-08" db="UniProtKB">
        <authorList>
            <consortium name="RefSeq"/>
        </authorList>
    </citation>
    <scope>IDENTIFICATION</scope>
    <source>
        <tissue evidence="10">Blood</tissue>
    </source>
</reference>
<keyword evidence="5 10" id="KW-0675">Receptor</keyword>
<dbReference type="InterPro" id="IPR017452">
    <property type="entry name" value="GPCR_Rhodpsn_7TM"/>
</dbReference>
<evidence type="ECO:0000256" key="3">
    <source>
        <dbReference type="ARBA" id="ARBA00022989"/>
    </source>
</evidence>
<name>A0A2D0R5V5_ICTPU</name>
<keyword evidence="5" id="KW-0807">Transducer</keyword>
<dbReference type="PANTHER" id="PTHR46752">
    <property type="entry name" value="G-PROTEIN COUPLED RECEPTOR 39"/>
    <property type="match status" value="1"/>
</dbReference>
<dbReference type="Pfam" id="PF00001">
    <property type="entry name" value="7tm_1"/>
    <property type="match status" value="1"/>
</dbReference>
<keyword evidence="5" id="KW-0297">G-protein coupled receptor</keyword>
<keyword evidence="2 5" id="KW-0812">Transmembrane</keyword>
<dbReference type="STRING" id="7998.ENSIPUP00000018371"/>
<proteinExistence type="inferred from homology"/>
<evidence type="ECO:0000256" key="5">
    <source>
        <dbReference type="RuleBase" id="RU000688"/>
    </source>
</evidence>
<evidence type="ECO:0000256" key="6">
    <source>
        <dbReference type="SAM" id="MobiDB-lite"/>
    </source>
</evidence>
<feature type="transmembrane region" description="Helical" evidence="7">
    <location>
        <begin position="206"/>
        <end position="231"/>
    </location>
</feature>
<evidence type="ECO:0000256" key="7">
    <source>
        <dbReference type="SAM" id="Phobius"/>
    </source>
</evidence>
<reference evidence="9" key="1">
    <citation type="journal article" date="2016" name="Nat. Commun.">
        <title>The channel catfish genome sequence provides insights into the evolution of scale formation in teleosts.</title>
        <authorList>
            <person name="Liu Z."/>
            <person name="Liu S."/>
            <person name="Yao J."/>
            <person name="Bao L."/>
            <person name="Zhang J."/>
            <person name="Li Y."/>
            <person name="Jiang C."/>
            <person name="Sun L."/>
            <person name="Wang R."/>
            <person name="Zhang Y."/>
            <person name="Zhou T."/>
            <person name="Zeng Q."/>
            <person name="Fu Q."/>
            <person name="Gao S."/>
            <person name="Li N."/>
            <person name="Koren S."/>
            <person name="Jiang Y."/>
            <person name="Zimin A."/>
            <person name="Xu P."/>
            <person name="Phillippy A.M."/>
            <person name="Geng X."/>
            <person name="Song L."/>
            <person name="Sun F."/>
            <person name="Li C."/>
            <person name="Wang X."/>
            <person name="Chen A."/>
            <person name="Jin Y."/>
            <person name="Yuan Z."/>
            <person name="Yang Y."/>
            <person name="Tan S."/>
            <person name="Peatman E."/>
            <person name="Lu J."/>
            <person name="Qin Z."/>
            <person name="Dunham R."/>
            <person name="Li Z."/>
            <person name="Sonstegard T."/>
            <person name="Feng J."/>
            <person name="Danzmann R.G."/>
            <person name="Schroeder S."/>
            <person name="Scheffler B."/>
            <person name="Duke M.V."/>
            <person name="Ballard L."/>
            <person name="Kucuktas H."/>
            <person name="Kaltenboeck L."/>
            <person name="Liu H."/>
            <person name="Armbruster J."/>
            <person name="Xie Y."/>
            <person name="Kirby M.L."/>
            <person name="Tian Y."/>
            <person name="Flanagan M.E."/>
            <person name="Mu W."/>
            <person name="Waldbieser G.C."/>
        </authorList>
    </citation>
    <scope>NUCLEOTIDE SEQUENCE [LARGE SCALE GENOMIC DNA]</scope>
    <source>
        <strain evidence="9">SDA103</strain>
    </source>
</reference>
<dbReference type="OrthoDB" id="6088609at2759"/>
<feature type="transmembrane region" description="Helical" evidence="7">
    <location>
        <begin position="72"/>
        <end position="97"/>
    </location>
</feature>
<dbReference type="RefSeq" id="XP_017325436.1">
    <property type="nucleotide sequence ID" value="XM_017469947.3"/>
</dbReference>
<dbReference type="PRINTS" id="PR00237">
    <property type="entry name" value="GPCRRHODOPSN"/>
</dbReference>
<evidence type="ECO:0000313" key="9">
    <source>
        <dbReference type="Proteomes" id="UP000221080"/>
    </source>
</evidence>
<dbReference type="PANTHER" id="PTHR46752:SF1">
    <property type="entry name" value="G-PROTEIN COUPLED RECEPTOR 39"/>
    <property type="match status" value="1"/>
</dbReference>